<dbReference type="OrthoDB" id="5405832at2"/>
<keyword evidence="1" id="KW-0472">Membrane</keyword>
<feature type="transmembrane region" description="Helical" evidence="1">
    <location>
        <begin position="20"/>
        <end position="44"/>
    </location>
</feature>
<dbReference type="SUPFAM" id="SSF54523">
    <property type="entry name" value="Pili subunits"/>
    <property type="match status" value="1"/>
</dbReference>
<keyword evidence="3" id="KW-1185">Reference proteome</keyword>
<protein>
    <submittedName>
        <fullName evidence="2">Type IV pilin N-term methylation site GFxxxE</fullName>
    </submittedName>
</protein>
<dbReference type="EMBL" id="FQZU01000009">
    <property type="protein sequence ID" value="SHJ60975.1"/>
    <property type="molecule type" value="Genomic_DNA"/>
</dbReference>
<gene>
    <name evidence="2" type="ORF">SAMN02745216_01963</name>
</gene>
<keyword evidence="1" id="KW-1133">Transmembrane helix</keyword>
<dbReference type="Proteomes" id="UP000183994">
    <property type="component" value="Unassembled WGS sequence"/>
</dbReference>
<evidence type="ECO:0000313" key="2">
    <source>
        <dbReference type="EMBL" id="SHJ60975.1"/>
    </source>
</evidence>
<dbReference type="AlphaFoldDB" id="A0A1M6KQ08"/>
<accession>A0A1M6KQ08</accession>
<dbReference type="STRING" id="1121393.SAMN02745216_01963"/>
<dbReference type="RefSeq" id="WP_073475333.1">
    <property type="nucleotide sequence ID" value="NZ_FQZU01000009.1"/>
</dbReference>
<dbReference type="Pfam" id="PF07963">
    <property type="entry name" value="N_methyl"/>
    <property type="match status" value="1"/>
</dbReference>
<organism evidence="2 3">
    <name type="scientific">Desulfatibacillum alkenivorans DSM 16219</name>
    <dbReference type="NCBI Taxonomy" id="1121393"/>
    <lineage>
        <taxon>Bacteria</taxon>
        <taxon>Pseudomonadati</taxon>
        <taxon>Thermodesulfobacteriota</taxon>
        <taxon>Desulfobacteria</taxon>
        <taxon>Desulfobacterales</taxon>
        <taxon>Desulfatibacillaceae</taxon>
        <taxon>Desulfatibacillum</taxon>
    </lineage>
</organism>
<dbReference type="InterPro" id="IPR045584">
    <property type="entry name" value="Pilin-like"/>
</dbReference>
<keyword evidence="1" id="KW-0812">Transmembrane</keyword>
<proteinExistence type="predicted"/>
<sequence length="244" mass="27020">MRKQASILRSNAGVTLLELLIYLAISGIVAAAISSMMSTTVASYQRNQNRLVLKQDIRAAINMMNKDFRLAGCDPIYGDDFHFGLCVADNQSIRVTSDFLPTKGGTKKLAGVTSQTHSRYYNGDNKADGVGEDVQYYLVDDTLVREAIYEDDARHVETVLENVTSLNFDYLARMNVPATLTTTTDYTLKGLFGLGPGLPLISGANFVRVEIEARSPVEDRLTGEYITMRGSALIHMRNMVYKNQ</sequence>
<reference evidence="3" key="1">
    <citation type="submission" date="2016-11" db="EMBL/GenBank/DDBJ databases">
        <authorList>
            <person name="Varghese N."/>
            <person name="Submissions S."/>
        </authorList>
    </citation>
    <scope>NUCLEOTIDE SEQUENCE [LARGE SCALE GENOMIC DNA]</scope>
    <source>
        <strain evidence="3">DSM 16219</strain>
    </source>
</reference>
<evidence type="ECO:0000256" key="1">
    <source>
        <dbReference type="SAM" id="Phobius"/>
    </source>
</evidence>
<evidence type="ECO:0000313" key="3">
    <source>
        <dbReference type="Proteomes" id="UP000183994"/>
    </source>
</evidence>
<name>A0A1M6KQ08_9BACT</name>
<dbReference type="InterPro" id="IPR012902">
    <property type="entry name" value="N_methyl_site"/>
</dbReference>